<evidence type="ECO:0000313" key="1">
    <source>
        <dbReference type="EMBL" id="QPE05635.1"/>
    </source>
</evidence>
<accession>A0A7S8MZV1</accession>
<sequence length="107" mass="10927">MDAAPTAYVATLVADTATTKLDALTIVASAAGGVITDAGTPRAAVALPSGARTVIEIPKFGEPPPLTIDVFSSESRAAARSQAEALREAIAAATGWEVRVLPDRLRV</sequence>
<proteinExistence type="predicted"/>
<gene>
    <name evidence="1" type="ORF">IT882_06465</name>
</gene>
<dbReference type="KEGG" id="msf:IT882_06465"/>
<evidence type="ECO:0000313" key="2">
    <source>
        <dbReference type="Proteomes" id="UP000594480"/>
    </source>
</evidence>
<dbReference type="RefSeq" id="WP_195693650.1">
    <property type="nucleotide sequence ID" value="NZ_CP064760.1"/>
</dbReference>
<dbReference type="AlphaFoldDB" id="A0A7S8MZV1"/>
<dbReference type="Proteomes" id="UP000594480">
    <property type="component" value="Chromosome"/>
</dbReference>
<reference evidence="1 2" key="1">
    <citation type="submission" date="2020-11" db="EMBL/GenBank/DDBJ databases">
        <title>Amino acid is mineralized and recycled by bacteria in oceanic microbiome.</title>
        <authorList>
            <person name="Zheng L.Y."/>
        </authorList>
    </citation>
    <scope>NUCLEOTIDE SEQUENCE [LARGE SCALE GENOMIC DNA]</scope>
    <source>
        <strain evidence="1 2">A32-1</strain>
    </source>
</reference>
<name>A0A7S8MZV1_9MICO</name>
<organism evidence="1 2">
    <name type="scientific">Microbacterium schleiferi</name>
    <dbReference type="NCBI Taxonomy" id="69362"/>
    <lineage>
        <taxon>Bacteria</taxon>
        <taxon>Bacillati</taxon>
        <taxon>Actinomycetota</taxon>
        <taxon>Actinomycetes</taxon>
        <taxon>Micrococcales</taxon>
        <taxon>Microbacteriaceae</taxon>
        <taxon>Microbacterium</taxon>
    </lineage>
</organism>
<keyword evidence="2" id="KW-1185">Reference proteome</keyword>
<protein>
    <submittedName>
        <fullName evidence="1">Uncharacterized protein</fullName>
    </submittedName>
</protein>
<dbReference type="EMBL" id="CP064760">
    <property type="protein sequence ID" value="QPE05635.1"/>
    <property type="molecule type" value="Genomic_DNA"/>
</dbReference>